<dbReference type="InterPro" id="IPR007696">
    <property type="entry name" value="DNA_mismatch_repair_MutS_core"/>
</dbReference>
<evidence type="ECO:0000259" key="6">
    <source>
        <dbReference type="SMART" id="SM00534"/>
    </source>
</evidence>
<dbReference type="SUPFAM" id="SSF52540">
    <property type="entry name" value="P-loop containing nucleoside triphosphate hydrolases"/>
    <property type="match status" value="1"/>
</dbReference>
<evidence type="ECO:0000256" key="2">
    <source>
        <dbReference type="ARBA" id="ARBA00022840"/>
    </source>
</evidence>
<evidence type="ECO:0000313" key="8">
    <source>
        <dbReference type="Proteomes" id="UP000009170"/>
    </source>
</evidence>
<name>A0A090M9Q0_OSTTA</name>
<dbReference type="GO" id="GO:0005524">
    <property type="term" value="F:ATP binding"/>
    <property type="evidence" value="ECO:0007669"/>
    <property type="project" value="UniProtKB-KW"/>
</dbReference>
<dbReference type="STRING" id="70448.A0A090M9Q0"/>
<keyword evidence="3" id="KW-0238">DNA-binding</keyword>
<feature type="compositionally biased region" description="Low complexity" evidence="4">
    <location>
        <begin position="9"/>
        <end position="19"/>
    </location>
</feature>
<dbReference type="FunCoup" id="A0A090M9Q0">
    <property type="interactions" value="95"/>
</dbReference>
<sequence length="821" mass="87138">MSRAGVSPRVSPSSRATATRARRWTSSRRARSSRAARLARANGASERTSTTDVTSLANDGEHARATSEASTTANDDALLALQWAEVRAQAAAFGRTTRGRRALRAAAPAETANDARLALERTTACVERFERDRNDGFDFVGARDGRTATRGAAEGKTLSAKALGALGSAARAQRRLGEELRAVGDERLGDIERALCATPQAVIEAIERCLAIPGGEVLDDATPALRAIRDEQRATRDELRTLLTETSREMARKKLAERAQVVTRMGRQCIPMKLGSAGELPGVVLDVSGTGNTVFKEPQSAVPLNNALATLAASEETEIERILMEISAVVGEHAEAFLAANDALTELDIASARAKHARWIDGSAPTIVSADRGISMTKLQHPLLLESHLAPLPRTPAVDAEDIVSAFGEQPSNSNADEDAPAPSHSASRHEVSDIVVPIDFIVDDSVRCVAITGPNTGGKTASLKAMGVACLMARAGMYVPCEPGCEIPFFRDVVVDLGDSQTLQLDGGLSTFGAHLKSLQRILDAANEETLVLLDEPGSGTDPAEGAALAVAVLNKLSRESRLTVATSHYENVKENALASPVAQVAAVEFDMGTLQPTYRLLWGETGQSNALHIAAGLGLSPSIIAEAREALAKSDASTETDANGAIAREKRAQLASALDKECEVQLARRLEASYGLKEARALYDEVMSESAYLDLRKQIMKADADAAVESTLGEARELFAACATVQEVDEVTRGHLPRGWTLGANGDAVPEDAADGASAQWFPSVGELVIVRKLGTTEAEVIDVFPETNEITVKLGRISTRVSLASGVSKVDVSKKNWR</sequence>
<dbReference type="InterPro" id="IPR027417">
    <property type="entry name" value="P-loop_NTPase"/>
</dbReference>
<dbReference type="KEGG" id="ota:OT_ostta10g02820"/>
<feature type="region of interest" description="Disordered" evidence="4">
    <location>
        <begin position="1"/>
        <end position="72"/>
    </location>
</feature>
<feature type="compositionally biased region" description="Polar residues" evidence="4">
    <location>
        <begin position="46"/>
        <end position="57"/>
    </location>
</feature>
<reference evidence="7 8" key="2">
    <citation type="journal article" date="2014" name="BMC Genomics">
        <title>An improved genome of the model marine alga Ostreococcus tauri unfolds by assessing Illumina de novo assemblies.</title>
        <authorList>
            <person name="Blanc-Mathieu R."/>
            <person name="Verhelst B."/>
            <person name="Derelle E."/>
            <person name="Rombauts S."/>
            <person name="Bouget F.Y."/>
            <person name="Carre I."/>
            <person name="Chateau A."/>
            <person name="Eyre-Walker A."/>
            <person name="Grimsley N."/>
            <person name="Moreau H."/>
            <person name="Piegu B."/>
            <person name="Rivals E."/>
            <person name="Schackwitz W."/>
            <person name="Van de Peer Y."/>
            <person name="Piganeau G."/>
        </authorList>
    </citation>
    <scope>NUCLEOTIDE SEQUENCE [LARGE SCALE GENOMIC DNA]</scope>
    <source>
        <strain evidence="8">OTTH 0595 / CCAP 157/2 / RCC745</strain>
    </source>
</reference>
<accession>A0A090M9Q0</accession>
<feature type="compositionally biased region" description="Basic residues" evidence="4">
    <location>
        <begin position="20"/>
        <end position="34"/>
    </location>
</feature>
<dbReference type="InterPro" id="IPR000432">
    <property type="entry name" value="DNA_mismatch_repair_MutS_C"/>
</dbReference>
<dbReference type="PANTHER" id="PTHR48466">
    <property type="entry name" value="OS10G0509000 PROTEIN-RELATED"/>
    <property type="match status" value="1"/>
</dbReference>
<keyword evidence="8" id="KW-1185">Reference proteome</keyword>
<feature type="region of interest" description="Disordered" evidence="4">
    <location>
        <begin position="408"/>
        <end position="430"/>
    </location>
</feature>
<feature type="domain" description="DNA mismatch repair protein MutS core" evidence="5">
    <location>
        <begin position="95"/>
        <end position="387"/>
    </location>
</feature>
<keyword evidence="1" id="KW-0547">Nucleotide-binding</keyword>
<dbReference type="NCBIfam" id="TIGR01069">
    <property type="entry name" value="mutS2"/>
    <property type="match status" value="1"/>
</dbReference>
<dbReference type="InterPro" id="IPR045076">
    <property type="entry name" value="MutS"/>
</dbReference>
<dbReference type="GO" id="GO:0006298">
    <property type="term" value="P:mismatch repair"/>
    <property type="evidence" value="ECO:0007669"/>
    <property type="project" value="InterPro"/>
</dbReference>
<dbReference type="GO" id="GO:0030983">
    <property type="term" value="F:mismatched DNA binding"/>
    <property type="evidence" value="ECO:0007669"/>
    <property type="project" value="InterPro"/>
</dbReference>
<evidence type="ECO:0000256" key="1">
    <source>
        <dbReference type="ARBA" id="ARBA00022741"/>
    </source>
</evidence>
<dbReference type="GO" id="GO:0045910">
    <property type="term" value="P:negative regulation of DNA recombination"/>
    <property type="evidence" value="ECO:0007669"/>
    <property type="project" value="InterPro"/>
</dbReference>
<protein>
    <submittedName>
        <fullName evidence="7">P-loop containing nucleoside triphosphate hydrolase</fullName>
    </submittedName>
</protein>
<dbReference type="SUPFAM" id="SSF48334">
    <property type="entry name" value="DNA repair protein MutS, domain III"/>
    <property type="match status" value="1"/>
</dbReference>
<dbReference type="GO" id="GO:0004519">
    <property type="term" value="F:endonuclease activity"/>
    <property type="evidence" value="ECO:0007669"/>
    <property type="project" value="InterPro"/>
</dbReference>
<dbReference type="GeneID" id="9832059"/>
<dbReference type="Proteomes" id="UP000009170">
    <property type="component" value="Unassembled WGS sequence"/>
</dbReference>
<dbReference type="AlphaFoldDB" id="A0A090M9Q0"/>
<comment type="caution">
    <text evidence="7">The sequence shown here is derived from an EMBL/GenBank/DDBJ whole genome shotgun (WGS) entry which is preliminary data.</text>
</comment>
<evidence type="ECO:0000256" key="3">
    <source>
        <dbReference type="ARBA" id="ARBA00023125"/>
    </source>
</evidence>
<evidence type="ECO:0000259" key="5">
    <source>
        <dbReference type="SMART" id="SM00533"/>
    </source>
</evidence>
<dbReference type="RefSeq" id="XP_003081723.2">
    <property type="nucleotide sequence ID" value="XM_003081675.2"/>
</dbReference>
<reference evidence="8" key="1">
    <citation type="journal article" date="2006" name="Proc. Natl. Acad. Sci. U.S.A.">
        <title>Genome analysis of the smallest free-living eukaryote Ostreococcus tauri unveils many unique features.</title>
        <authorList>
            <person name="Derelle E."/>
            <person name="Ferraz C."/>
            <person name="Rombauts S."/>
            <person name="Rouze P."/>
            <person name="Worden A.Z."/>
            <person name="Robbens S."/>
            <person name="Partensky F."/>
            <person name="Degroeve S."/>
            <person name="Echeynie S."/>
            <person name="Cooke R."/>
            <person name="Saeys Y."/>
            <person name="Wuyts J."/>
            <person name="Jabbari K."/>
            <person name="Bowler C."/>
            <person name="Panaud O."/>
            <person name="Piegu B."/>
            <person name="Ball S.G."/>
            <person name="Ral J.-P."/>
            <person name="Bouget F.-Y."/>
            <person name="Piganeau G."/>
            <person name="De Baets B."/>
            <person name="Picard A."/>
            <person name="Delseny M."/>
            <person name="Demaille J."/>
            <person name="Van de Peer Y."/>
            <person name="Moreau H."/>
        </authorList>
    </citation>
    <scope>NUCLEOTIDE SEQUENCE [LARGE SCALE GENOMIC DNA]</scope>
    <source>
        <strain evidence="8">OTTH 0595 / CCAP 157/2 / RCC745</strain>
    </source>
</reference>
<keyword evidence="2" id="KW-0067">ATP-binding</keyword>
<dbReference type="Pfam" id="PF00488">
    <property type="entry name" value="MutS_V"/>
    <property type="match status" value="1"/>
</dbReference>
<keyword evidence="7" id="KW-0378">Hydrolase</keyword>
<evidence type="ECO:0000313" key="7">
    <source>
        <dbReference type="EMBL" id="CEF99447.1"/>
    </source>
</evidence>
<proteinExistence type="predicted"/>
<dbReference type="GO" id="GO:0140664">
    <property type="term" value="F:ATP-dependent DNA damage sensor activity"/>
    <property type="evidence" value="ECO:0007669"/>
    <property type="project" value="InterPro"/>
</dbReference>
<dbReference type="SMART" id="SM00533">
    <property type="entry name" value="MUTSd"/>
    <property type="match status" value="1"/>
</dbReference>
<dbReference type="InterPro" id="IPR036187">
    <property type="entry name" value="DNA_mismatch_repair_MutS_sf"/>
</dbReference>
<feature type="domain" description="DNA mismatch repair proteins mutS family" evidence="6">
    <location>
        <begin position="447"/>
        <end position="634"/>
    </location>
</feature>
<dbReference type="GO" id="GO:0016887">
    <property type="term" value="F:ATP hydrolysis activity"/>
    <property type="evidence" value="ECO:0007669"/>
    <property type="project" value="InterPro"/>
</dbReference>
<evidence type="ECO:0000256" key="4">
    <source>
        <dbReference type="SAM" id="MobiDB-lite"/>
    </source>
</evidence>
<dbReference type="Gene3D" id="3.40.50.300">
    <property type="entry name" value="P-loop containing nucleotide triphosphate hydrolases"/>
    <property type="match status" value="1"/>
</dbReference>
<organism evidence="7 8">
    <name type="scientific">Ostreococcus tauri</name>
    <name type="common">Marine green alga</name>
    <dbReference type="NCBI Taxonomy" id="70448"/>
    <lineage>
        <taxon>Eukaryota</taxon>
        <taxon>Viridiplantae</taxon>
        <taxon>Chlorophyta</taxon>
        <taxon>Mamiellophyceae</taxon>
        <taxon>Mamiellales</taxon>
        <taxon>Bathycoccaceae</taxon>
        <taxon>Ostreococcus</taxon>
    </lineage>
</organism>
<dbReference type="InterPro" id="IPR005747">
    <property type="entry name" value="MutS2"/>
</dbReference>
<dbReference type="InParanoid" id="A0A090M9Q0"/>
<dbReference type="PANTHER" id="PTHR48466:SF2">
    <property type="entry name" value="OS10G0509000 PROTEIN"/>
    <property type="match status" value="1"/>
</dbReference>
<gene>
    <name evidence="7" type="ORF">OT_ostta10g02820</name>
</gene>
<dbReference type="EMBL" id="CAID01000010">
    <property type="protein sequence ID" value="CEF99447.1"/>
    <property type="molecule type" value="Genomic_DNA"/>
</dbReference>
<dbReference type="OrthoDB" id="1924787at2759"/>
<feature type="compositionally biased region" description="Low complexity" evidence="4">
    <location>
        <begin position="35"/>
        <end position="45"/>
    </location>
</feature>
<dbReference type="SMART" id="SM00534">
    <property type="entry name" value="MUTSac"/>
    <property type="match status" value="1"/>
</dbReference>
<dbReference type="PIRSF" id="PIRSF005814">
    <property type="entry name" value="MutS_YshD"/>
    <property type="match status" value="1"/>
</dbReference>